<proteinExistence type="predicted"/>
<reference evidence="1" key="1">
    <citation type="journal article" date="2015" name="Nature">
        <title>Complex archaea that bridge the gap between prokaryotes and eukaryotes.</title>
        <authorList>
            <person name="Spang A."/>
            <person name="Saw J.H."/>
            <person name="Jorgensen S.L."/>
            <person name="Zaremba-Niedzwiedzka K."/>
            <person name="Martijn J."/>
            <person name="Lind A.E."/>
            <person name="van Eijk R."/>
            <person name="Schleper C."/>
            <person name="Guy L."/>
            <person name="Ettema T.J."/>
        </authorList>
    </citation>
    <scope>NUCLEOTIDE SEQUENCE</scope>
</reference>
<gene>
    <name evidence="1" type="ORF">LCGC14_2875960</name>
</gene>
<sequence>MVLVIDSQIAGISGDMFFASLLGLVPD</sequence>
<evidence type="ECO:0008006" key="2">
    <source>
        <dbReference type="Google" id="ProtNLM"/>
    </source>
</evidence>
<dbReference type="AlphaFoldDB" id="A0A0F8YN92"/>
<feature type="non-terminal residue" evidence="1">
    <location>
        <position position="27"/>
    </location>
</feature>
<dbReference type="EMBL" id="LAZR01055967">
    <property type="protein sequence ID" value="KKK75215.1"/>
    <property type="molecule type" value="Genomic_DNA"/>
</dbReference>
<protein>
    <recommendedName>
        <fullName evidence="2">DUF111 family protein</fullName>
    </recommendedName>
</protein>
<comment type="caution">
    <text evidence="1">The sequence shown here is derived from an EMBL/GenBank/DDBJ whole genome shotgun (WGS) entry which is preliminary data.</text>
</comment>
<organism evidence="1">
    <name type="scientific">marine sediment metagenome</name>
    <dbReference type="NCBI Taxonomy" id="412755"/>
    <lineage>
        <taxon>unclassified sequences</taxon>
        <taxon>metagenomes</taxon>
        <taxon>ecological metagenomes</taxon>
    </lineage>
</organism>
<accession>A0A0F8YN92</accession>
<evidence type="ECO:0000313" key="1">
    <source>
        <dbReference type="EMBL" id="KKK75215.1"/>
    </source>
</evidence>
<name>A0A0F8YN92_9ZZZZ</name>